<dbReference type="KEGG" id="dru:Desru_2936"/>
<organism evidence="1 2">
    <name type="scientific">Desulforamulus ruminis (strain ATCC 23193 / DSM 2154 / NCIMB 8452 / DL)</name>
    <name type="common">Desulfotomaculum ruminis</name>
    <dbReference type="NCBI Taxonomy" id="696281"/>
    <lineage>
        <taxon>Bacteria</taxon>
        <taxon>Bacillati</taxon>
        <taxon>Bacillota</taxon>
        <taxon>Clostridia</taxon>
        <taxon>Eubacteriales</taxon>
        <taxon>Peptococcaceae</taxon>
        <taxon>Desulforamulus</taxon>
    </lineage>
</organism>
<keyword evidence="2" id="KW-1185">Reference proteome</keyword>
<protein>
    <submittedName>
        <fullName evidence="1">Uncharacterized protein</fullName>
    </submittedName>
</protein>
<dbReference type="EMBL" id="CP002780">
    <property type="protein sequence ID" value="AEG61150.1"/>
    <property type="molecule type" value="Genomic_DNA"/>
</dbReference>
<gene>
    <name evidence="1" type="ordered locus">Desru_2936</name>
</gene>
<dbReference type="Proteomes" id="UP000009234">
    <property type="component" value="Chromosome"/>
</dbReference>
<evidence type="ECO:0000313" key="1">
    <source>
        <dbReference type="EMBL" id="AEG61150.1"/>
    </source>
</evidence>
<dbReference type="AlphaFoldDB" id="F6DT45"/>
<evidence type="ECO:0000313" key="2">
    <source>
        <dbReference type="Proteomes" id="UP000009234"/>
    </source>
</evidence>
<dbReference type="OrthoDB" id="1955035at2"/>
<proteinExistence type="predicted"/>
<name>F6DT45_DESRL</name>
<dbReference type="HOGENOM" id="CLU_203935_1_1_9"/>
<accession>F6DT45</accession>
<dbReference type="InterPro" id="IPR054055">
    <property type="entry name" value="YpzH"/>
</dbReference>
<dbReference type="Pfam" id="PF21835">
    <property type="entry name" value="YIEGIA_cap"/>
    <property type="match status" value="1"/>
</dbReference>
<reference evidence="1 2" key="2">
    <citation type="journal article" date="2012" name="Stand. Genomic Sci.">
        <title>Complete genome sequence of the sulfate-reducing firmicute Desulfotomaculum ruminis type strain (DL(T)).</title>
        <authorList>
            <person name="Spring S."/>
            <person name="Visser M."/>
            <person name="Lu M."/>
            <person name="Copeland A."/>
            <person name="Lapidus A."/>
            <person name="Lucas S."/>
            <person name="Cheng J.F."/>
            <person name="Han C."/>
            <person name="Tapia R."/>
            <person name="Goodwin L.A."/>
            <person name="Pitluck S."/>
            <person name="Ivanova N."/>
            <person name="Land M."/>
            <person name="Hauser L."/>
            <person name="Larimer F."/>
            <person name="Rohde M."/>
            <person name="Goker M."/>
            <person name="Detter J.C."/>
            <person name="Kyrpides N.C."/>
            <person name="Woyke T."/>
            <person name="Schaap P.J."/>
            <person name="Plugge C.M."/>
            <person name="Muyzer G."/>
            <person name="Kuever J."/>
            <person name="Pereira I.A."/>
            <person name="Parshina S.N."/>
            <person name="Bernier-Latmani R."/>
            <person name="Stams A.J."/>
            <person name="Klenk H.P."/>
        </authorList>
    </citation>
    <scope>NUCLEOTIDE SEQUENCE [LARGE SCALE GENOMIC DNA]</scope>
    <source>
        <strain evidence="2">ATCC 23193 / DSM 2154 / NCIB 8452 / DL</strain>
    </source>
</reference>
<dbReference type="STRING" id="696281.Desru_2936"/>
<sequence>MGKATIAAAVTIAPDFVSGDVPIMIARDEEEREKLASHLANILKATVHDLENGTYLIVQH</sequence>
<reference evidence="2" key="1">
    <citation type="submission" date="2011-05" db="EMBL/GenBank/DDBJ databases">
        <title>Complete sequence of Desulfotomaculum ruminis DSM 2154.</title>
        <authorList>
            <person name="Lucas S."/>
            <person name="Copeland A."/>
            <person name="Lapidus A."/>
            <person name="Cheng J.-F."/>
            <person name="Goodwin L."/>
            <person name="Pitluck S."/>
            <person name="Lu M."/>
            <person name="Detter J.C."/>
            <person name="Han C."/>
            <person name="Tapia R."/>
            <person name="Land M."/>
            <person name="Hauser L."/>
            <person name="Kyrpides N."/>
            <person name="Ivanova N."/>
            <person name="Mikhailova N."/>
            <person name="Pagani I."/>
            <person name="Stams A.J.M."/>
            <person name="Plugge C.M."/>
            <person name="Muyzer G."/>
            <person name="Kuever J."/>
            <person name="Parshina S.N."/>
            <person name="Ivanova A.E."/>
            <person name="Nazina T.N."/>
            <person name="Brambilla E."/>
            <person name="Spring S."/>
            <person name="Klenk H.-P."/>
            <person name="Woyke T."/>
        </authorList>
    </citation>
    <scope>NUCLEOTIDE SEQUENCE [LARGE SCALE GENOMIC DNA]</scope>
    <source>
        <strain evidence="2">ATCC 23193 / DSM 2154 / NCIB 8452 / DL</strain>
    </source>
</reference>
<dbReference type="RefSeq" id="WP_013842902.1">
    <property type="nucleotide sequence ID" value="NC_015589.1"/>
</dbReference>